<dbReference type="CDD" id="cd12797">
    <property type="entry name" value="M23_peptidase"/>
    <property type="match status" value="1"/>
</dbReference>
<dbReference type="AlphaFoldDB" id="A0A3N6NTZ0"/>
<dbReference type="InterPro" id="IPR018392">
    <property type="entry name" value="LysM"/>
</dbReference>
<accession>A0A3N6NTZ0</accession>
<dbReference type="PANTHER" id="PTHR21666">
    <property type="entry name" value="PEPTIDASE-RELATED"/>
    <property type="match status" value="1"/>
</dbReference>
<dbReference type="Gene3D" id="3.10.350.10">
    <property type="entry name" value="LysM domain"/>
    <property type="match status" value="1"/>
</dbReference>
<keyword evidence="5" id="KW-1185">Reference proteome</keyword>
<protein>
    <submittedName>
        <fullName evidence="4">LysM peptidoglycan-binding domain-containing protein</fullName>
    </submittedName>
</protein>
<dbReference type="SUPFAM" id="SSF51261">
    <property type="entry name" value="Duplicated hybrid motif"/>
    <property type="match status" value="1"/>
</dbReference>
<name>A0A3N6NTZ0_9BURK</name>
<dbReference type="PANTHER" id="PTHR21666:SF270">
    <property type="entry name" value="MUREIN HYDROLASE ACTIVATOR ENVC"/>
    <property type="match status" value="1"/>
</dbReference>
<feature type="signal peptide" evidence="2">
    <location>
        <begin position="1"/>
        <end position="29"/>
    </location>
</feature>
<dbReference type="CDD" id="cd00118">
    <property type="entry name" value="LysM"/>
    <property type="match status" value="1"/>
</dbReference>
<dbReference type="InterPro" id="IPR036779">
    <property type="entry name" value="LysM_dom_sf"/>
</dbReference>
<organism evidence="4 5">
    <name type="scientific">Paraburkholderia dinghuensis</name>
    <dbReference type="NCBI Taxonomy" id="2305225"/>
    <lineage>
        <taxon>Bacteria</taxon>
        <taxon>Pseudomonadati</taxon>
        <taxon>Pseudomonadota</taxon>
        <taxon>Betaproteobacteria</taxon>
        <taxon>Burkholderiales</taxon>
        <taxon>Burkholderiaceae</taxon>
        <taxon>Paraburkholderia</taxon>
    </lineage>
</organism>
<dbReference type="Proteomes" id="UP000272778">
    <property type="component" value="Unassembled WGS sequence"/>
</dbReference>
<gene>
    <name evidence="4" type="ORF">D1Y85_20065</name>
</gene>
<comment type="caution">
    <text evidence="4">The sequence shown here is derived from an EMBL/GenBank/DDBJ whole genome shotgun (WGS) entry which is preliminary data.</text>
</comment>
<feature type="compositionally biased region" description="Low complexity" evidence="1">
    <location>
        <begin position="135"/>
        <end position="150"/>
    </location>
</feature>
<dbReference type="InterPro" id="IPR050570">
    <property type="entry name" value="Cell_wall_metabolism_enzyme"/>
</dbReference>
<dbReference type="PROSITE" id="PS51257">
    <property type="entry name" value="PROKAR_LIPOPROTEIN"/>
    <property type="match status" value="1"/>
</dbReference>
<sequence length="276" mass="28325">MRVLICKAVRRGFSLGLTTRGAACSVAVAAALCGCTFTPWPASSSDAGNTASAPAKQAQPPLLPTGPASAAPDADAPPGYYRVKPGDTLYHIATTRSQRVADVASWNNLPDSGLVQVGQLLRVTPPGADTTSGSAQAQPATAAPTPTAATNHTRSRFVWPMNGGVNTPFVEGKSRGVVIVGAAGQAVKAAAAGRVVYAGNGIKAYGNLVIIKHDTQLITAYGRNSKLLVKEGEAVKQGDVIAQSGTDQAGKASLVFEIREDGKPVNPLPRLPTPRP</sequence>
<evidence type="ECO:0000256" key="2">
    <source>
        <dbReference type="SAM" id="SignalP"/>
    </source>
</evidence>
<feature type="compositionally biased region" description="Low complexity" evidence="1">
    <location>
        <begin position="51"/>
        <end position="78"/>
    </location>
</feature>
<evidence type="ECO:0000256" key="1">
    <source>
        <dbReference type="SAM" id="MobiDB-lite"/>
    </source>
</evidence>
<dbReference type="Pfam" id="PF01551">
    <property type="entry name" value="Peptidase_M23"/>
    <property type="match status" value="1"/>
</dbReference>
<dbReference type="Pfam" id="PF01476">
    <property type="entry name" value="LysM"/>
    <property type="match status" value="1"/>
</dbReference>
<evidence type="ECO:0000259" key="3">
    <source>
        <dbReference type="PROSITE" id="PS51782"/>
    </source>
</evidence>
<dbReference type="InterPro" id="IPR011055">
    <property type="entry name" value="Dup_hybrid_motif"/>
</dbReference>
<feature type="domain" description="LysM" evidence="3">
    <location>
        <begin position="79"/>
        <end position="123"/>
    </location>
</feature>
<evidence type="ECO:0000313" key="4">
    <source>
        <dbReference type="EMBL" id="RQH03953.1"/>
    </source>
</evidence>
<dbReference type="Gene3D" id="2.70.70.10">
    <property type="entry name" value="Glucose Permease (Domain IIA)"/>
    <property type="match status" value="1"/>
</dbReference>
<dbReference type="OrthoDB" id="9795421at2"/>
<feature type="region of interest" description="Disordered" evidence="1">
    <location>
        <begin position="44"/>
        <end position="78"/>
    </location>
</feature>
<dbReference type="InterPro" id="IPR016047">
    <property type="entry name" value="M23ase_b-sheet_dom"/>
</dbReference>
<feature type="chain" id="PRO_5017999750" evidence="2">
    <location>
        <begin position="30"/>
        <end position="276"/>
    </location>
</feature>
<reference evidence="4 5" key="1">
    <citation type="submission" date="2018-11" db="EMBL/GenBank/DDBJ databases">
        <title>Paraburkholderia sp. DHOA04, isolated from soil.</title>
        <authorList>
            <person name="Gao Z.-H."/>
            <person name="Qiu L.-H."/>
            <person name="Fu J.-C."/>
        </authorList>
    </citation>
    <scope>NUCLEOTIDE SEQUENCE [LARGE SCALE GENOMIC DNA]</scope>
    <source>
        <strain evidence="4 5">DHOA04</strain>
    </source>
</reference>
<evidence type="ECO:0000313" key="5">
    <source>
        <dbReference type="Proteomes" id="UP000272778"/>
    </source>
</evidence>
<keyword evidence="2" id="KW-0732">Signal</keyword>
<proteinExistence type="predicted"/>
<dbReference type="GO" id="GO:0004222">
    <property type="term" value="F:metalloendopeptidase activity"/>
    <property type="evidence" value="ECO:0007669"/>
    <property type="project" value="TreeGrafter"/>
</dbReference>
<dbReference type="SMART" id="SM00257">
    <property type="entry name" value="LysM"/>
    <property type="match status" value="1"/>
</dbReference>
<dbReference type="PROSITE" id="PS51782">
    <property type="entry name" value="LYSM"/>
    <property type="match status" value="1"/>
</dbReference>
<feature type="region of interest" description="Disordered" evidence="1">
    <location>
        <begin position="125"/>
        <end position="153"/>
    </location>
</feature>
<dbReference type="EMBL" id="RQIS01000015">
    <property type="protein sequence ID" value="RQH03953.1"/>
    <property type="molecule type" value="Genomic_DNA"/>
</dbReference>